<feature type="transmembrane region" description="Helical" evidence="7">
    <location>
        <begin position="166"/>
        <end position="183"/>
    </location>
</feature>
<feature type="transmembrane region" description="Helical" evidence="7">
    <location>
        <begin position="368"/>
        <end position="388"/>
    </location>
</feature>
<evidence type="ECO:0000313" key="9">
    <source>
        <dbReference type="Proteomes" id="UP000697995"/>
    </source>
</evidence>
<dbReference type="Pfam" id="PF13440">
    <property type="entry name" value="Polysacc_synt_3"/>
    <property type="match status" value="1"/>
</dbReference>
<keyword evidence="4 7" id="KW-0812">Transmembrane</keyword>
<dbReference type="Proteomes" id="UP000697995">
    <property type="component" value="Unassembled WGS sequence"/>
</dbReference>
<dbReference type="InterPro" id="IPR050833">
    <property type="entry name" value="Poly_Biosynth_Transport"/>
</dbReference>
<evidence type="ECO:0000256" key="5">
    <source>
        <dbReference type="ARBA" id="ARBA00022989"/>
    </source>
</evidence>
<organism evidence="8 9">
    <name type="scientific">Paracraurococcus ruber</name>
    <dbReference type="NCBI Taxonomy" id="77675"/>
    <lineage>
        <taxon>Bacteria</taxon>
        <taxon>Pseudomonadati</taxon>
        <taxon>Pseudomonadota</taxon>
        <taxon>Alphaproteobacteria</taxon>
        <taxon>Acetobacterales</taxon>
        <taxon>Roseomonadaceae</taxon>
        <taxon>Paracraurococcus</taxon>
    </lineage>
</organism>
<feature type="transmembrane region" description="Helical" evidence="7">
    <location>
        <begin position="335"/>
        <end position="356"/>
    </location>
</feature>
<feature type="transmembrane region" description="Helical" evidence="7">
    <location>
        <begin position="307"/>
        <end position="329"/>
    </location>
</feature>
<protein>
    <recommendedName>
        <fullName evidence="10">Lipopolysaccharide biosynthesis protein</fullName>
    </recommendedName>
</protein>
<dbReference type="PANTHER" id="PTHR30250">
    <property type="entry name" value="PST FAMILY PREDICTED COLANIC ACID TRANSPORTER"/>
    <property type="match status" value="1"/>
</dbReference>
<keyword evidence="9" id="KW-1185">Reference proteome</keyword>
<feature type="transmembrane region" description="Helical" evidence="7">
    <location>
        <begin position="428"/>
        <end position="448"/>
    </location>
</feature>
<feature type="transmembrane region" description="Helical" evidence="7">
    <location>
        <begin position="460"/>
        <end position="478"/>
    </location>
</feature>
<evidence type="ECO:0000256" key="2">
    <source>
        <dbReference type="ARBA" id="ARBA00007430"/>
    </source>
</evidence>
<feature type="transmembrane region" description="Helical" evidence="7">
    <location>
        <begin position="400"/>
        <end position="419"/>
    </location>
</feature>
<feature type="transmembrane region" description="Helical" evidence="7">
    <location>
        <begin position="23"/>
        <end position="48"/>
    </location>
</feature>
<comment type="caution">
    <text evidence="8">The sequence shown here is derived from an EMBL/GenBank/DDBJ whole genome shotgun (WGS) entry which is preliminary data.</text>
</comment>
<evidence type="ECO:0000313" key="8">
    <source>
        <dbReference type="EMBL" id="MBK1658290.1"/>
    </source>
</evidence>
<keyword evidence="6 7" id="KW-0472">Membrane</keyword>
<reference evidence="8 9" key="1">
    <citation type="journal article" date="2020" name="Microorganisms">
        <title>Osmotic Adaptation and Compatible Solute Biosynthesis of Phototrophic Bacteria as Revealed from Genome Analyses.</title>
        <authorList>
            <person name="Imhoff J.F."/>
            <person name="Rahn T."/>
            <person name="Kunzel S."/>
            <person name="Keller A."/>
            <person name="Neulinger S.C."/>
        </authorList>
    </citation>
    <scope>NUCLEOTIDE SEQUENCE [LARGE SCALE GENOMIC DNA]</scope>
    <source>
        <strain evidence="8 9">DSM 15382</strain>
    </source>
</reference>
<dbReference type="EMBL" id="NRSG01000045">
    <property type="protein sequence ID" value="MBK1658290.1"/>
    <property type="molecule type" value="Genomic_DNA"/>
</dbReference>
<gene>
    <name evidence="8" type="ORF">CKO45_08610</name>
</gene>
<name>A0ABS1CUV0_9PROT</name>
<proteinExistence type="inferred from homology"/>
<evidence type="ECO:0000256" key="4">
    <source>
        <dbReference type="ARBA" id="ARBA00022692"/>
    </source>
</evidence>
<dbReference type="PANTHER" id="PTHR30250:SF10">
    <property type="entry name" value="LIPOPOLYSACCHARIDE BIOSYNTHESIS PROTEIN WZXC"/>
    <property type="match status" value="1"/>
</dbReference>
<evidence type="ECO:0000256" key="6">
    <source>
        <dbReference type="ARBA" id="ARBA00023136"/>
    </source>
</evidence>
<keyword evidence="3" id="KW-1003">Cell membrane</keyword>
<sequence length="507" mass="53557">MPEGGTPHAQPQAGSQAGPMAGLVLRGAILMVLLRFAIRAIGLVSVLITARLLTPADFGVIGTASIVIGFFALLQSIGLGDALVRLRRMDAGHVHTAWTLNLLVGLLVTVGIFLSAPLAARWLGEPALTGVLHWMAFTPTLNALVSPGTTTFLRDFAFRKEFRLKVFQKVVVVVATVLGAWLTGNYWGLVWGGMAGTVVYVVASYVSYPYWPRLALSRLPDLLGFSFWTLVQSIATYVAVVADEVIVRRLMPTELFGLYHTSRDLSRTMVAELVAPAASALLPGLARLQEEPARFARAAKEAVGAGVIVAVAAGLGVSATATEITGLLLGAKWTGAAPFLAFTAIGVAGQTVAGLHRSILAALDKQHWSAMLWGLRGTVLVVGCGTAGMMGDALLVAETYATLSVLLTLLDYGIIFTALKRPGVLPAIFLRPAIAGLAMLGALMLLPADLPLLLSAPLKVALGALVYGLVLLGAWWAMGRPEGAETALLHRLPPRLATPLLRRRRPA</sequence>
<evidence type="ECO:0008006" key="10">
    <source>
        <dbReference type="Google" id="ProtNLM"/>
    </source>
</evidence>
<feature type="transmembrane region" description="Helical" evidence="7">
    <location>
        <begin position="222"/>
        <end position="242"/>
    </location>
</feature>
<evidence type="ECO:0000256" key="7">
    <source>
        <dbReference type="SAM" id="Phobius"/>
    </source>
</evidence>
<evidence type="ECO:0000256" key="3">
    <source>
        <dbReference type="ARBA" id="ARBA00022475"/>
    </source>
</evidence>
<keyword evidence="5 7" id="KW-1133">Transmembrane helix</keyword>
<comment type="subcellular location">
    <subcellularLocation>
        <location evidence="1">Cell membrane</location>
        <topology evidence="1">Multi-pass membrane protein</topology>
    </subcellularLocation>
</comment>
<feature type="transmembrane region" description="Helical" evidence="7">
    <location>
        <begin position="60"/>
        <end position="84"/>
    </location>
</feature>
<feature type="transmembrane region" description="Helical" evidence="7">
    <location>
        <begin position="126"/>
        <end position="145"/>
    </location>
</feature>
<accession>A0ABS1CUV0</accession>
<comment type="similarity">
    <text evidence="2">Belongs to the polysaccharide synthase family.</text>
</comment>
<evidence type="ECO:0000256" key="1">
    <source>
        <dbReference type="ARBA" id="ARBA00004651"/>
    </source>
</evidence>
<feature type="transmembrane region" description="Helical" evidence="7">
    <location>
        <begin position="96"/>
        <end position="120"/>
    </location>
</feature>